<dbReference type="OrthoDB" id="9975959at2759"/>
<reference evidence="12" key="1">
    <citation type="journal article" date="2018" name="Genome Biol. Evol.">
        <title>Genomics and development of Lentinus tigrinus, a white-rot wood-decaying mushroom with dimorphic fruiting bodies.</title>
        <authorList>
            <person name="Wu B."/>
            <person name="Xu Z."/>
            <person name="Knudson A."/>
            <person name="Carlson A."/>
            <person name="Chen N."/>
            <person name="Kovaka S."/>
            <person name="LaButti K."/>
            <person name="Lipzen A."/>
            <person name="Pennachio C."/>
            <person name="Riley R."/>
            <person name="Schakwitz W."/>
            <person name="Umezawa K."/>
            <person name="Ohm R.A."/>
            <person name="Grigoriev I.V."/>
            <person name="Nagy L.G."/>
            <person name="Gibbons J."/>
            <person name="Hibbett D."/>
        </authorList>
    </citation>
    <scope>NUCLEOTIDE SEQUENCE [LARGE SCALE GENOMIC DNA]</scope>
    <source>
        <strain evidence="12">ALCF2SS1-6</strain>
    </source>
</reference>
<dbReference type="Pfam" id="PF03372">
    <property type="entry name" value="Exo_endo_phos"/>
    <property type="match status" value="1"/>
</dbReference>
<evidence type="ECO:0000256" key="7">
    <source>
        <dbReference type="ARBA" id="ARBA00022801"/>
    </source>
</evidence>
<protein>
    <recommendedName>
        <fullName evidence="11">Endonuclease/exonuclease/phosphatase domain-containing protein</fullName>
    </recommendedName>
</protein>
<keyword evidence="10" id="KW-0539">Nucleus</keyword>
<dbReference type="EMBL" id="ML122284">
    <property type="protein sequence ID" value="RPD56911.1"/>
    <property type="molecule type" value="Genomic_DNA"/>
</dbReference>
<dbReference type="GO" id="GO:0003697">
    <property type="term" value="F:single-stranded DNA binding"/>
    <property type="evidence" value="ECO:0007669"/>
    <property type="project" value="TreeGrafter"/>
</dbReference>
<keyword evidence="7" id="KW-0378">Hydrolase</keyword>
<dbReference type="Gene3D" id="3.60.10.10">
    <property type="entry name" value="Endonuclease/exonuclease/phosphatase"/>
    <property type="match status" value="1"/>
</dbReference>
<gene>
    <name evidence="12" type="ORF">L227DRAFT_578357</name>
</gene>
<dbReference type="PANTHER" id="PTHR15822:SF4">
    <property type="entry name" value="TYROSYL-DNA PHOSPHODIESTERASE 2"/>
    <property type="match status" value="1"/>
</dbReference>
<evidence type="ECO:0000256" key="5">
    <source>
        <dbReference type="ARBA" id="ARBA00022723"/>
    </source>
</evidence>
<evidence type="ECO:0000313" key="12">
    <source>
        <dbReference type="EMBL" id="RPD56911.1"/>
    </source>
</evidence>
<keyword evidence="4" id="KW-0540">Nuclease</keyword>
<evidence type="ECO:0000256" key="8">
    <source>
        <dbReference type="ARBA" id="ARBA00022842"/>
    </source>
</evidence>
<keyword evidence="13" id="KW-1185">Reference proteome</keyword>
<keyword evidence="8" id="KW-0460">Magnesium</keyword>
<dbReference type="GO" id="GO:0004518">
    <property type="term" value="F:nuclease activity"/>
    <property type="evidence" value="ECO:0007669"/>
    <property type="project" value="UniProtKB-KW"/>
</dbReference>
<dbReference type="GO" id="GO:0046872">
    <property type="term" value="F:metal ion binding"/>
    <property type="evidence" value="ECO:0007669"/>
    <property type="project" value="UniProtKB-KW"/>
</dbReference>
<evidence type="ECO:0000256" key="4">
    <source>
        <dbReference type="ARBA" id="ARBA00022722"/>
    </source>
</evidence>
<dbReference type="GO" id="GO:0070260">
    <property type="term" value="F:5'-tyrosyl-DNA phosphodiesterase activity"/>
    <property type="evidence" value="ECO:0007669"/>
    <property type="project" value="TreeGrafter"/>
</dbReference>
<dbReference type="CDD" id="cd09080">
    <property type="entry name" value="TDP2"/>
    <property type="match status" value="1"/>
</dbReference>
<dbReference type="GO" id="GO:0006302">
    <property type="term" value="P:double-strand break repair"/>
    <property type="evidence" value="ECO:0007669"/>
    <property type="project" value="TreeGrafter"/>
</dbReference>
<evidence type="ECO:0000256" key="3">
    <source>
        <dbReference type="ARBA" id="ARBA00004322"/>
    </source>
</evidence>
<keyword evidence="6" id="KW-0227">DNA damage</keyword>
<dbReference type="InterPro" id="IPR036691">
    <property type="entry name" value="Endo/exonu/phosph_ase_sf"/>
</dbReference>
<name>A0A5C2S0Q5_9APHY</name>
<dbReference type="AlphaFoldDB" id="A0A5C2S0Q5"/>
<dbReference type="GO" id="GO:0005737">
    <property type="term" value="C:cytoplasm"/>
    <property type="evidence" value="ECO:0007669"/>
    <property type="project" value="TreeGrafter"/>
</dbReference>
<accession>A0A5C2S0Q5</accession>
<evidence type="ECO:0000256" key="10">
    <source>
        <dbReference type="ARBA" id="ARBA00023242"/>
    </source>
</evidence>
<evidence type="ECO:0000256" key="1">
    <source>
        <dbReference type="ARBA" id="ARBA00001936"/>
    </source>
</evidence>
<evidence type="ECO:0000256" key="9">
    <source>
        <dbReference type="ARBA" id="ARBA00023204"/>
    </source>
</evidence>
<evidence type="ECO:0000259" key="11">
    <source>
        <dbReference type="Pfam" id="PF03372"/>
    </source>
</evidence>
<dbReference type="SUPFAM" id="SSF56219">
    <property type="entry name" value="DNase I-like"/>
    <property type="match status" value="1"/>
</dbReference>
<evidence type="ECO:0000256" key="6">
    <source>
        <dbReference type="ARBA" id="ARBA00022763"/>
    </source>
</evidence>
<proteinExistence type="predicted"/>
<organism evidence="12 13">
    <name type="scientific">Lentinus tigrinus ALCF2SS1-6</name>
    <dbReference type="NCBI Taxonomy" id="1328759"/>
    <lineage>
        <taxon>Eukaryota</taxon>
        <taxon>Fungi</taxon>
        <taxon>Dikarya</taxon>
        <taxon>Basidiomycota</taxon>
        <taxon>Agaricomycotina</taxon>
        <taxon>Agaricomycetes</taxon>
        <taxon>Polyporales</taxon>
        <taxon>Polyporaceae</taxon>
        <taxon>Lentinus</taxon>
    </lineage>
</organism>
<comment type="cofactor">
    <cofactor evidence="2">
        <name>Mg(2+)</name>
        <dbReference type="ChEBI" id="CHEBI:18420"/>
    </cofactor>
</comment>
<evidence type="ECO:0000313" key="13">
    <source>
        <dbReference type="Proteomes" id="UP000313359"/>
    </source>
</evidence>
<dbReference type="PANTHER" id="PTHR15822">
    <property type="entry name" value="TRAF AND TNF RECEPTOR-ASSOCIATED PROTEIN"/>
    <property type="match status" value="1"/>
</dbReference>
<keyword evidence="5" id="KW-0479">Metal-binding</keyword>
<dbReference type="InterPro" id="IPR051547">
    <property type="entry name" value="TDP2-like"/>
</dbReference>
<evidence type="ECO:0000256" key="2">
    <source>
        <dbReference type="ARBA" id="ARBA00001946"/>
    </source>
</evidence>
<dbReference type="Proteomes" id="UP000313359">
    <property type="component" value="Unassembled WGS sequence"/>
</dbReference>
<feature type="domain" description="Endonuclease/exonuclease/phosphatase" evidence="11">
    <location>
        <begin position="66"/>
        <end position="321"/>
    </location>
</feature>
<comment type="subcellular location">
    <subcellularLocation>
        <location evidence="3">Nucleus</location>
        <location evidence="3">PML body</location>
    </subcellularLocation>
</comment>
<dbReference type="InterPro" id="IPR005135">
    <property type="entry name" value="Endo/exonuclease/phosphatase"/>
</dbReference>
<sequence length="334" mass="36894">MSTMLQPRFLRRMLTNSPPPPSRVLPVGISKYVHSPQLDKDGWSAVTTNPNDSSDNTHAPAALRLVTWNVDFMAPNAGARVSCILDHLQKVVLAGSDSSCILLQELKRDSFDEMLRSKWVREHYAVTPPSTESWGGERRYGIATLVSRNIRATNAQMAQFTHSTMGRTALFVDVEMSLPGDSGDSKDSDSESKELETRVVRIANTHLESLSEGEQERPLQLQIIADALREEGVTGGGLVGGDMNMIMPADQDIHVRAALQDACDDPSAVTWGFQPRKRYPARRLDRVFYVGDQLEVAPVEVIGKGLKVEGRGPRAQWASDHCGLMTTIRLRSES</sequence>
<comment type="cofactor">
    <cofactor evidence="1">
        <name>Mn(2+)</name>
        <dbReference type="ChEBI" id="CHEBI:29035"/>
    </cofactor>
</comment>
<keyword evidence="9" id="KW-0234">DNA repair</keyword>